<dbReference type="NCBIfam" id="TIGR02743">
    <property type="entry name" value="TraW"/>
    <property type="match status" value="1"/>
</dbReference>
<gene>
    <name evidence="2" type="ORF">M3Q_pABCC60</name>
</gene>
<reference evidence="2" key="2">
    <citation type="journal article" date="2014" name="Genomics">
        <title>Prevalence and mapping of a plasmid encoding a type IV secretion system in Acinetobacter baumannii.</title>
        <authorList>
            <person name="Liu C.C."/>
            <person name="Kuo H.Y."/>
            <person name="Tang C.Y."/>
            <person name="Chang K.C."/>
            <person name="Liou M.L."/>
        </authorList>
    </citation>
    <scope>NUCLEOTIDE SEQUENCE</scope>
    <source>
        <strain evidence="2">TYTH-1</strain>
        <plasmid evidence="2">pAB_CC</plasmid>
    </source>
</reference>
<dbReference type="AlphaFoldDB" id="A0A076G9M6"/>
<feature type="signal peptide" evidence="1">
    <location>
        <begin position="1"/>
        <end position="21"/>
    </location>
</feature>
<dbReference type="InterPro" id="IPR014114">
    <property type="entry name" value="TraW"/>
</dbReference>
<accession>A0A076G9M6</accession>
<protein>
    <submittedName>
        <fullName evidence="2">Putative TraW</fullName>
    </submittedName>
</protein>
<name>A0A076G9M6_ACIBA</name>
<evidence type="ECO:0000256" key="1">
    <source>
        <dbReference type="SAM" id="SignalP"/>
    </source>
</evidence>
<sequence length="212" mass="23937">MKFSKYLFLLPILAISFNSNSKDLGVNGAVYKIQEPDALEQIYTKLKALEKTGELKRKQQEAVSRAMNSAKNPKPVENISTVTVKKVRLFDPTMHLSNDIKTDEGVVVARAGTSVNPLDTVTMTKTLVLFKGSDPEQVQAVKKLTELYKNRITPILVDGSWFDLTRAWKRQVYFDQYGYISKRLQITSVPSIVRQNGKMLEISEVPAKELVK</sequence>
<evidence type="ECO:0000313" key="2">
    <source>
        <dbReference type="EMBL" id="AII26463.1"/>
    </source>
</evidence>
<reference evidence="2" key="1">
    <citation type="submission" date="2013-11" db="EMBL/GenBank/DDBJ databases">
        <authorList>
            <person name="Liu C.-C."/>
            <person name="Tang C.Y."/>
            <person name="Kuo H.-Y."/>
            <person name="Chang K.-C."/>
            <person name="Liou M.-L."/>
        </authorList>
    </citation>
    <scope>NUCLEOTIDE SEQUENCE</scope>
    <source>
        <strain evidence="2">TYTH-1</strain>
        <plasmid evidence="2">pAB_CC</plasmid>
    </source>
</reference>
<organism evidence="2">
    <name type="scientific">Acinetobacter baumannii TYTH-1</name>
    <dbReference type="NCBI Taxonomy" id="1100841"/>
    <lineage>
        <taxon>Bacteria</taxon>
        <taxon>Pseudomonadati</taxon>
        <taxon>Pseudomonadota</taxon>
        <taxon>Gammaproteobacteria</taxon>
        <taxon>Moraxellales</taxon>
        <taxon>Moraxellaceae</taxon>
        <taxon>Acinetobacter</taxon>
        <taxon>Acinetobacter calcoaceticus/baumannii complex</taxon>
    </lineage>
</organism>
<keyword evidence="2" id="KW-0614">Plasmid</keyword>
<feature type="chain" id="PRO_5001712131" evidence="1">
    <location>
        <begin position="22"/>
        <end position="212"/>
    </location>
</feature>
<dbReference type="RefSeq" id="WP_000672680.1">
    <property type="nucleotide sequence ID" value="NZ_KF889012.1"/>
</dbReference>
<dbReference type="EMBL" id="KF889012">
    <property type="protein sequence ID" value="AII26463.1"/>
    <property type="molecule type" value="Genomic_DNA"/>
</dbReference>
<geneLocation type="plasmid" evidence="2">
    <name>pAB_CC</name>
</geneLocation>
<proteinExistence type="predicted"/>
<keyword evidence="1" id="KW-0732">Signal</keyword>